<proteinExistence type="predicted"/>
<evidence type="ECO:0000256" key="1">
    <source>
        <dbReference type="ARBA" id="ARBA00004651"/>
    </source>
</evidence>
<protein>
    <recommendedName>
        <fullName evidence="13">Odorant receptor</fullName>
    </recommendedName>
</protein>
<dbReference type="Pfam" id="PF02949">
    <property type="entry name" value="7tm_6"/>
    <property type="match status" value="1"/>
</dbReference>
<keyword evidence="4 10" id="KW-0812">Transmembrane</keyword>
<keyword evidence="9" id="KW-0807">Transducer</keyword>
<evidence type="ECO:0000256" key="9">
    <source>
        <dbReference type="ARBA" id="ARBA00023224"/>
    </source>
</evidence>
<feature type="transmembrane region" description="Helical" evidence="10">
    <location>
        <begin position="126"/>
        <end position="147"/>
    </location>
</feature>
<dbReference type="InterPro" id="IPR004117">
    <property type="entry name" value="7tm6_olfct_rcpt"/>
</dbReference>
<keyword evidence="7 10" id="KW-0472">Membrane</keyword>
<evidence type="ECO:0000256" key="3">
    <source>
        <dbReference type="ARBA" id="ARBA00022606"/>
    </source>
</evidence>
<organism evidence="11 12">
    <name type="scientific">Trichogramma kaykai</name>
    <dbReference type="NCBI Taxonomy" id="54128"/>
    <lineage>
        <taxon>Eukaryota</taxon>
        <taxon>Metazoa</taxon>
        <taxon>Ecdysozoa</taxon>
        <taxon>Arthropoda</taxon>
        <taxon>Hexapoda</taxon>
        <taxon>Insecta</taxon>
        <taxon>Pterygota</taxon>
        <taxon>Neoptera</taxon>
        <taxon>Endopterygota</taxon>
        <taxon>Hymenoptera</taxon>
        <taxon>Apocrita</taxon>
        <taxon>Proctotrupomorpha</taxon>
        <taxon>Chalcidoidea</taxon>
        <taxon>Trichogrammatidae</taxon>
        <taxon>Trichogramma</taxon>
    </lineage>
</organism>
<dbReference type="PANTHER" id="PTHR21137">
    <property type="entry name" value="ODORANT RECEPTOR"/>
    <property type="match status" value="1"/>
</dbReference>
<keyword evidence="12" id="KW-1185">Reference proteome</keyword>
<dbReference type="PANTHER" id="PTHR21137:SF35">
    <property type="entry name" value="ODORANT RECEPTOR 19A-RELATED"/>
    <property type="match status" value="1"/>
</dbReference>
<keyword evidence="5" id="KW-0552">Olfaction</keyword>
<dbReference type="GO" id="GO:0007165">
    <property type="term" value="P:signal transduction"/>
    <property type="evidence" value="ECO:0007669"/>
    <property type="project" value="UniProtKB-KW"/>
</dbReference>
<name>A0ABD2XA06_9HYME</name>
<comment type="subcellular location">
    <subcellularLocation>
        <location evidence="1">Cell membrane</location>
        <topology evidence="1">Multi-pass membrane protein</topology>
    </subcellularLocation>
</comment>
<sequence length="228" mass="26180">MIFNLSALGDFLHILEDDWKRYKTAKAEKEVKLMEENAKIGRLIGLMFASFMYTAGLFFNTFLPIATMRAINRNYQTETLRQSNDNITHVLPIPAKVLIYTVHSLVMTSSSPKYELLFLAQYFFAFLRYTIMVGICSIMAAYVLHVCGQLDIVIMLLNQYIDNTNTDKTIHLNCTEQKKLSVIVTCHARALRLAARIEKTFNFMNLVDFIGSTFQICFTGFFFVMVGK</sequence>
<evidence type="ECO:0000256" key="8">
    <source>
        <dbReference type="ARBA" id="ARBA00023170"/>
    </source>
</evidence>
<evidence type="ECO:0000256" key="5">
    <source>
        <dbReference type="ARBA" id="ARBA00022725"/>
    </source>
</evidence>
<dbReference type="GO" id="GO:0007608">
    <property type="term" value="P:sensory perception of smell"/>
    <property type="evidence" value="ECO:0007669"/>
    <property type="project" value="UniProtKB-KW"/>
</dbReference>
<evidence type="ECO:0000313" key="11">
    <source>
        <dbReference type="EMBL" id="KAL3401714.1"/>
    </source>
</evidence>
<evidence type="ECO:0000256" key="4">
    <source>
        <dbReference type="ARBA" id="ARBA00022692"/>
    </source>
</evidence>
<dbReference type="AlphaFoldDB" id="A0ABD2XA06"/>
<accession>A0ABD2XA06</accession>
<keyword evidence="3" id="KW-0716">Sensory transduction</keyword>
<dbReference type="Proteomes" id="UP001627154">
    <property type="component" value="Unassembled WGS sequence"/>
</dbReference>
<evidence type="ECO:0000256" key="6">
    <source>
        <dbReference type="ARBA" id="ARBA00022989"/>
    </source>
</evidence>
<evidence type="ECO:0000256" key="7">
    <source>
        <dbReference type="ARBA" id="ARBA00023136"/>
    </source>
</evidence>
<evidence type="ECO:0000313" key="12">
    <source>
        <dbReference type="Proteomes" id="UP001627154"/>
    </source>
</evidence>
<feature type="transmembrane region" description="Helical" evidence="10">
    <location>
        <begin position="87"/>
        <end position="106"/>
    </location>
</feature>
<reference evidence="11 12" key="1">
    <citation type="journal article" date="2024" name="bioRxiv">
        <title>A reference genome for Trichogramma kaykai: A tiny desert-dwelling parasitoid wasp with competing sex-ratio distorters.</title>
        <authorList>
            <person name="Culotta J."/>
            <person name="Lindsey A.R."/>
        </authorList>
    </citation>
    <scope>NUCLEOTIDE SEQUENCE [LARGE SCALE GENOMIC DNA]</scope>
    <source>
        <strain evidence="11 12">KSX58</strain>
    </source>
</reference>
<comment type="caution">
    <text evidence="11">The sequence shown here is derived from an EMBL/GenBank/DDBJ whole genome shotgun (WGS) entry which is preliminary data.</text>
</comment>
<gene>
    <name evidence="11" type="ORF">TKK_005079</name>
</gene>
<evidence type="ECO:0008006" key="13">
    <source>
        <dbReference type="Google" id="ProtNLM"/>
    </source>
</evidence>
<evidence type="ECO:0000256" key="2">
    <source>
        <dbReference type="ARBA" id="ARBA00022475"/>
    </source>
</evidence>
<keyword evidence="6 10" id="KW-1133">Transmembrane helix</keyword>
<keyword evidence="2" id="KW-1003">Cell membrane</keyword>
<feature type="transmembrane region" description="Helical" evidence="10">
    <location>
        <begin position="206"/>
        <end position="226"/>
    </location>
</feature>
<dbReference type="GO" id="GO:0005886">
    <property type="term" value="C:plasma membrane"/>
    <property type="evidence" value="ECO:0007669"/>
    <property type="project" value="UniProtKB-SubCell"/>
</dbReference>
<keyword evidence="8" id="KW-0675">Receptor</keyword>
<feature type="transmembrane region" description="Helical" evidence="10">
    <location>
        <begin position="43"/>
        <end position="66"/>
    </location>
</feature>
<evidence type="ECO:0000256" key="10">
    <source>
        <dbReference type="SAM" id="Phobius"/>
    </source>
</evidence>
<dbReference type="EMBL" id="JBJJXI010000043">
    <property type="protein sequence ID" value="KAL3401714.1"/>
    <property type="molecule type" value="Genomic_DNA"/>
</dbReference>